<dbReference type="SUPFAM" id="SSF46934">
    <property type="entry name" value="UBA-like"/>
    <property type="match status" value="1"/>
</dbReference>
<name>A0A903V8K2_AEDAE</name>
<feature type="domain" description="CUE" evidence="2">
    <location>
        <begin position="300"/>
        <end position="342"/>
    </location>
</feature>
<dbReference type="EnsemblMetazoa" id="AAEL019877-RA">
    <property type="protein sequence ID" value="AAEL019877-PA"/>
    <property type="gene ID" value="AAEL019877"/>
</dbReference>
<dbReference type="Proteomes" id="UP000008820">
    <property type="component" value="Chromosome 1"/>
</dbReference>
<dbReference type="OrthoDB" id="5577209at2759"/>
<dbReference type="AlphaFoldDB" id="A0A903V8K2"/>
<evidence type="ECO:0000313" key="3">
    <source>
        <dbReference type="EnsemblMetazoa" id="AAEL019877-PA"/>
    </source>
</evidence>
<feature type="compositionally biased region" description="Basic and acidic residues" evidence="1">
    <location>
        <begin position="499"/>
        <end position="509"/>
    </location>
</feature>
<sequence>MITQKESDRCWIGREFLGELLYKHFLVSIPLIFDLLPVYGRDNKAVLGLMLQTIFKLQPKYHQDLRVGLQYLQSTFKTIQQRIETDRIDGNAATSSALNDLAIYALDCCSCLSLLVELYPEVRPICVDLALEQSISNFYDNTIVLLYKNIFTMDNESPYLVHLNAARMELLAAFRGILNLQLETILEKPEASLLPADKFLCILTECLSDPIFVRDYQRHYPVERDLDILKQACQGVDSFKLDFVQNAYCSGENGLTNGHDDAEFPEDDESFGEAAGGIAEEVEPGPSAAPTQQELTPEQQIEANVRKVLDILPDLGDGYVRKILARYEDVEQAIAAVLEGNLPPDLAEADPSEPYIPPDKLDNFYMETGIERLNIYDGDEFDVLVHDKIKGVMKKGKGMPGQPKNLKELLDDKSHVQEMKDRYQEYSNVCDEYDDEYDDSYDAMAESESKTIRLSKQMRNALVDELDDEEDEEDDEAEEQSGSAANGGKKPLDFCENPEVLRQRAEERRRSKYQARGGGGPPAAGGGQNRDVVGKAKGQGQDKDVLANRKHKNENKSSRANHNRKQGATFKRNKGMIPR</sequence>
<dbReference type="GO" id="GO:0043130">
    <property type="term" value="F:ubiquitin binding"/>
    <property type="evidence" value="ECO:0007669"/>
    <property type="project" value="InterPro"/>
</dbReference>
<dbReference type="PANTHER" id="PTHR21494">
    <property type="entry name" value="ACTIVATING SIGNAL COINTEGRATOR 1 COMPLEX SUBUNIT 2 ASC-1 COMPLEX SUBUNIT P100"/>
    <property type="match status" value="1"/>
</dbReference>
<protein>
    <recommendedName>
        <fullName evidence="2">CUE domain-containing protein</fullName>
    </recommendedName>
</protein>
<organism evidence="3 4">
    <name type="scientific">Aedes aegypti</name>
    <name type="common">Yellowfever mosquito</name>
    <name type="synonym">Culex aegypti</name>
    <dbReference type="NCBI Taxonomy" id="7159"/>
    <lineage>
        <taxon>Eukaryota</taxon>
        <taxon>Metazoa</taxon>
        <taxon>Ecdysozoa</taxon>
        <taxon>Arthropoda</taxon>
        <taxon>Hexapoda</taxon>
        <taxon>Insecta</taxon>
        <taxon>Pterygota</taxon>
        <taxon>Neoptera</taxon>
        <taxon>Endopterygota</taxon>
        <taxon>Diptera</taxon>
        <taxon>Nematocera</taxon>
        <taxon>Culicoidea</taxon>
        <taxon>Culicidae</taxon>
        <taxon>Culicinae</taxon>
        <taxon>Aedini</taxon>
        <taxon>Aedes</taxon>
        <taxon>Stegomyia</taxon>
    </lineage>
</organism>
<keyword evidence="4" id="KW-1185">Reference proteome</keyword>
<reference evidence="3" key="2">
    <citation type="submission" date="2022-10" db="UniProtKB">
        <authorList>
            <consortium name="EnsemblMetazoa"/>
        </authorList>
    </citation>
    <scope>IDENTIFICATION</scope>
    <source>
        <strain evidence="3">LVP_AGWG</strain>
    </source>
</reference>
<dbReference type="InterPro" id="IPR003892">
    <property type="entry name" value="CUE"/>
</dbReference>
<gene>
    <name evidence="3" type="primary">110679564</name>
</gene>
<evidence type="ECO:0000256" key="1">
    <source>
        <dbReference type="SAM" id="MobiDB-lite"/>
    </source>
</evidence>
<feature type="compositionally biased region" description="Acidic residues" evidence="1">
    <location>
        <begin position="465"/>
        <end position="479"/>
    </location>
</feature>
<evidence type="ECO:0000259" key="2">
    <source>
        <dbReference type="PROSITE" id="PS51140"/>
    </source>
</evidence>
<dbReference type="PANTHER" id="PTHR21494:SF0">
    <property type="entry name" value="ACTIVATING SIGNAL COINTEGRATOR 1 COMPLEX SUBUNIT 2"/>
    <property type="match status" value="1"/>
</dbReference>
<proteinExistence type="predicted"/>
<dbReference type="GO" id="GO:0006355">
    <property type="term" value="P:regulation of DNA-templated transcription"/>
    <property type="evidence" value="ECO:0007669"/>
    <property type="project" value="TreeGrafter"/>
</dbReference>
<feature type="compositionally biased region" description="Gly residues" evidence="1">
    <location>
        <begin position="516"/>
        <end position="528"/>
    </location>
</feature>
<dbReference type="InterPro" id="IPR052586">
    <property type="entry name" value="ASCC2"/>
</dbReference>
<feature type="region of interest" description="Disordered" evidence="1">
    <location>
        <begin position="465"/>
        <end position="579"/>
    </location>
</feature>
<reference evidence="3 4" key="1">
    <citation type="submission" date="2017-06" db="EMBL/GenBank/DDBJ databases">
        <title>Aedes aegypti genome working group (AGWG) sequencing and assembly.</title>
        <authorList>
            <consortium name="Aedes aegypti Genome Working Group (AGWG)"/>
            <person name="Matthews B.J."/>
        </authorList>
    </citation>
    <scope>NUCLEOTIDE SEQUENCE [LARGE SCALE GENOMIC DNA]</scope>
    <source>
        <strain evidence="3 4">LVP_AGWG</strain>
    </source>
</reference>
<dbReference type="CDD" id="cd14364">
    <property type="entry name" value="CUE_ASCC2"/>
    <property type="match status" value="1"/>
</dbReference>
<dbReference type="InterPro" id="IPR041800">
    <property type="entry name" value="ASCC2_CUE"/>
</dbReference>
<feature type="compositionally biased region" description="Basic residues" evidence="1">
    <location>
        <begin position="548"/>
        <end position="565"/>
    </location>
</feature>
<evidence type="ECO:0000313" key="4">
    <source>
        <dbReference type="Proteomes" id="UP000008820"/>
    </source>
</evidence>
<accession>A0A903V8K2</accession>
<dbReference type="PROSITE" id="PS51140">
    <property type="entry name" value="CUE"/>
    <property type="match status" value="1"/>
</dbReference>
<dbReference type="InterPro" id="IPR009060">
    <property type="entry name" value="UBA-like_sf"/>
</dbReference>
<dbReference type="Gene3D" id="1.10.8.10">
    <property type="entry name" value="DNA helicase RuvA subunit, C-terminal domain"/>
    <property type="match status" value="1"/>
</dbReference>